<accession>A0A5A7S4K7</accession>
<dbReference type="AlphaFoldDB" id="A0A5A7S4K7"/>
<reference evidence="3 4" key="1">
    <citation type="submission" date="2019-07" db="EMBL/GenBank/DDBJ databases">
        <title>Rhodococcus cavernicolus sp. nov., isolated from a cave.</title>
        <authorList>
            <person name="Lee S.D."/>
        </authorList>
    </citation>
    <scope>NUCLEOTIDE SEQUENCE [LARGE SCALE GENOMIC DNA]</scope>
    <source>
        <strain evidence="3 4">C1-24</strain>
    </source>
</reference>
<dbReference type="RefSeq" id="WP_149433020.1">
    <property type="nucleotide sequence ID" value="NZ_VLNY01000022.1"/>
</dbReference>
<feature type="compositionally biased region" description="Basic and acidic residues" evidence="1">
    <location>
        <begin position="365"/>
        <end position="400"/>
    </location>
</feature>
<organism evidence="3 4">
    <name type="scientific">Antrihabitans cavernicola</name>
    <dbReference type="NCBI Taxonomy" id="2495913"/>
    <lineage>
        <taxon>Bacteria</taxon>
        <taxon>Bacillati</taxon>
        <taxon>Actinomycetota</taxon>
        <taxon>Actinomycetes</taxon>
        <taxon>Mycobacteriales</taxon>
        <taxon>Nocardiaceae</taxon>
        <taxon>Antrihabitans</taxon>
    </lineage>
</organism>
<dbReference type="EMBL" id="VLNY01000022">
    <property type="protein sequence ID" value="KAA0017390.1"/>
    <property type="molecule type" value="Genomic_DNA"/>
</dbReference>
<evidence type="ECO:0000313" key="3">
    <source>
        <dbReference type="EMBL" id="KAA0017390.1"/>
    </source>
</evidence>
<dbReference type="Pfam" id="PF11271">
    <property type="entry name" value="PorA"/>
    <property type="match status" value="1"/>
</dbReference>
<feature type="region of interest" description="Disordered" evidence="1">
    <location>
        <begin position="338"/>
        <end position="400"/>
    </location>
</feature>
<sequence>MAERSGSKRTLACILVGLGALLLVAAILIPTYTVSRLAKTPLDLEVTTVAPSPKSEVLDSRSLTAPTGAAVVDKDVPIVSQRFLTVEDPSDSKKMTIQMGQTLRRTDKQGDTGLLTAIVDRVTIDRKTGEPTDDPIGSIQLQSDKPGQEVSHTGLQYRFPFDTEKKTYPFFDVNARQSFPMDFVDEQEINGQKVYHFHQKTPIVDLSKVVNLPTNKLSLPADKWGVPGGAEPVTMTRWYQNERDYYIEPKTGVVIRGREQVHQFYARSADKPEVTVLKADFDTDQNTINFQLKEAKDGIDKLSLYGRIIPIILGILGALSLLAGLALGFLGGRRKTASASGYGSLPPEPTTGTARVSDTPGNRDWTTDKTEVIDTNKSSGRDWTTDKTEEFPRVRPEDEK</sequence>
<dbReference type="InterPro" id="IPR021424">
    <property type="entry name" value="PorA"/>
</dbReference>
<evidence type="ECO:0000256" key="1">
    <source>
        <dbReference type="SAM" id="MobiDB-lite"/>
    </source>
</evidence>
<dbReference type="OrthoDB" id="153031at2"/>
<evidence type="ECO:0000256" key="2">
    <source>
        <dbReference type="SAM" id="Phobius"/>
    </source>
</evidence>
<gene>
    <name evidence="3" type="ORF">FOY51_25170</name>
</gene>
<feature type="compositionally biased region" description="Polar residues" evidence="1">
    <location>
        <begin position="350"/>
        <end position="360"/>
    </location>
</feature>
<proteinExistence type="predicted"/>
<keyword evidence="2" id="KW-0812">Transmembrane</keyword>
<keyword evidence="2" id="KW-0472">Membrane</keyword>
<dbReference type="Proteomes" id="UP000322244">
    <property type="component" value="Unassembled WGS sequence"/>
</dbReference>
<feature type="compositionally biased region" description="Polar residues" evidence="1">
    <location>
        <begin position="139"/>
        <end position="149"/>
    </location>
</feature>
<protein>
    <submittedName>
        <fullName evidence="3">DUF3068 domain-containing protein</fullName>
    </submittedName>
</protein>
<evidence type="ECO:0000313" key="4">
    <source>
        <dbReference type="Proteomes" id="UP000322244"/>
    </source>
</evidence>
<keyword evidence="4" id="KW-1185">Reference proteome</keyword>
<feature type="transmembrane region" description="Helical" evidence="2">
    <location>
        <begin position="308"/>
        <end position="330"/>
    </location>
</feature>
<comment type="caution">
    <text evidence="3">The sequence shown here is derived from an EMBL/GenBank/DDBJ whole genome shotgun (WGS) entry which is preliminary data.</text>
</comment>
<feature type="region of interest" description="Disordered" evidence="1">
    <location>
        <begin position="127"/>
        <end position="149"/>
    </location>
</feature>
<keyword evidence="2" id="KW-1133">Transmembrane helix</keyword>
<name>A0A5A7S4K7_9NOCA</name>